<dbReference type="Pfam" id="PF00929">
    <property type="entry name" value="RNase_T"/>
    <property type="match status" value="1"/>
</dbReference>
<evidence type="ECO:0000313" key="6">
    <source>
        <dbReference type="Proteomes" id="UP000004184"/>
    </source>
</evidence>
<feature type="compositionally biased region" description="Low complexity" evidence="3">
    <location>
        <begin position="348"/>
        <end position="357"/>
    </location>
</feature>
<proteinExistence type="inferred from homology"/>
<feature type="domain" description="Exonuclease" evidence="4">
    <location>
        <begin position="31"/>
        <end position="196"/>
    </location>
</feature>
<reference evidence="6" key="1">
    <citation type="submission" date="2009-02" db="EMBL/GenBank/DDBJ databases">
        <title>Annotation of Streptomyces viridochromogenes strain DSM 40736.</title>
        <authorList>
            <consortium name="The Broad Institute Genome Sequencing Platform"/>
            <consortium name="Broad Institute Microbial Sequencing Center"/>
            <person name="Fischbach M."/>
            <person name="Godfrey P."/>
            <person name="Ward D."/>
            <person name="Young S."/>
            <person name="Zeng Q."/>
            <person name="Koehrsen M."/>
            <person name="Alvarado L."/>
            <person name="Berlin A.M."/>
            <person name="Bochicchio J."/>
            <person name="Borenstein D."/>
            <person name="Chapman S.B."/>
            <person name="Chen Z."/>
            <person name="Engels R."/>
            <person name="Freedman E."/>
            <person name="Gellesch M."/>
            <person name="Goldberg J."/>
            <person name="Griggs A."/>
            <person name="Gujja S."/>
            <person name="Heilman E.R."/>
            <person name="Heiman D.I."/>
            <person name="Hepburn T.A."/>
            <person name="Howarth C."/>
            <person name="Jen D."/>
            <person name="Larson L."/>
            <person name="Lewis B."/>
            <person name="Mehta T."/>
            <person name="Park D."/>
            <person name="Pearson M."/>
            <person name="Richards J."/>
            <person name="Roberts A."/>
            <person name="Saif S."/>
            <person name="Shea T.D."/>
            <person name="Shenoy N."/>
            <person name="Sisk P."/>
            <person name="Stolte C."/>
            <person name="Sykes S.N."/>
            <person name="Thomson T."/>
            <person name="Walk T."/>
            <person name="White J."/>
            <person name="Yandava C."/>
            <person name="Straight P."/>
            <person name="Clardy J."/>
            <person name="Hung D."/>
            <person name="Kolter R."/>
            <person name="Mekalanos J."/>
            <person name="Walker S."/>
            <person name="Walsh C.T."/>
            <person name="Wieland-Brown L.C."/>
            <person name="Haas B."/>
            <person name="Nusbaum C."/>
            <person name="Birren B."/>
        </authorList>
    </citation>
    <scope>NUCLEOTIDE SEQUENCE [LARGE SCALE GENOMIC DNA]</scope>
    <source>
        <strain evidence="6">DSM 40736 / JCM 4977 / BCRC 1201 / Tue 494</strain>
    </source>
</reference>
<feature type="region of interest" description="Disordered" evidence="3">
    <location>
        <begin position="312"/>
        <end position="357"/>
    </location>
</feature>
<dbReference type="SUPFAM" id="SSF52113">
    <property type="entry name" value="BRCT domain"/>
    <property type="match status" value="1"/>
</dbReference>
<dbReference type="EMBL" id="GG657757">
    <property type="protein sequence ID" value="EFL35423.1"/>
    <property type="molecule type" value="Genomic_DNA"/>
</dbReference>
<dbReference type="CDD" id="cd06974">
    <property type="entry name" value="TerD_like"/>
    <property type="match status" value="1"/>
</dbReference>
<dbReference type="InterPro" id="IPR013520">
    <property type="entry name" value="Ribonucl_H"/>
</dbReference>
<dbReference type="PANTHER" id="PTHR32097:SF4">
    <property type="entry name" value="GENERAL STRESS PROTEIN 16U"/>
    <property type="match status" value="1"/>
</dbReference>
<dbReference type="FunFam" id="3.30.420.10:FF:000045">
    <property type="entry name" value="3'-5' exonuclease DinG"/>
    <property type="match status" value="1"/>
</dbReference>
<evidence type="ECO:0000256" key="1">
    <source>
        <dbReference type="ARBA" id="ARBA00008775"/>
    </source>
</evidence>
<evidence type="ECO:0000259" key="4">
    <source>
        <dbReference type="SMART" id="SM00479"/>
    </source>
</evidence>
<dbReference type="PANTHER" id="PTHR32097">
    <property type="entry name" value="CAMP-BINDING PROTEIN 1-RELATED"/>
    <property type="match status" value="1"/>
</dbReference>
<dbReference type="InterPro" id="IPR003325">
    <property type="entry name" value="TerD"/>
</dbReference>
<keyword evidence="2" id="KW-0269">Exonuclease</keyword>
<dbReference type="STRING" id="591159.SSQG_05941"/>
<protein>
    <submittedName>
        <fullName evidence="5">DNA polymerase III</fullName>
    </submittedName>
</protein>
<dbReference type="Gene3D" id="3.30.420.10">
    <property type="entry name" value="Ribonuclease H-like superfamily/Ribonuclease H"/>
    <property type="match status" value="1"/>
</dbReference>
<keyword evidence="2" id="KW-0540">Nuclease</keyword>
<dbReference type="InterPro" id="IPR036397">
    <property type="entry name" value="RNaseH_sf"/>
</dbReference>
<dbReference type="eggNOG" id="COG0847">
    <property type="taxonomic scope" value="Bacteria"/>
</dbReference>
<organism evidence="5 6">
    <name type="scientific">Streptomyces viridochromogenes (strain DSM 40736 / JCM 4977 / BCRC 1201 / Tue 494)</name>
    <dbReference type="NCBI Taxonomy" id="591159"/>
    <lineage>
        <taxon>Bacteria</taxon>
        <taxon>Bacillati</taxon>
        <taxon>Actinomycetota</taxon>
        <taxon>Actinomycetes</taxon>
        <taxon>Kitasatosporales</taxon>
        <taxon>Streptomycetaceae</taxon>
        <taxon>Streptomyces</taxon>
    </lineage>
</organism>
<dbReference type="SUPFAM" id="SSF53098">
    <property type="entry name" value="Ribonuclease H-like"/>
    <property type="match status" value="1"/>
</dbReference>
<dbReference type="eggNOG" id="COG2310">
    <property type="taxonomic scope" value="Bacteria"/>
</dbReference>
<dbReference type="GO" id="GO:0004527">
    <property type="term" value="F:exonuclease activity"/>
    <property type="evidence" value="ECO:0007669"/>
    <property type="project" value="UniProtKB-KW"/>
</dbReference>
<dbReference type="HOGENOM" id="CLU_416716_0_0_11"/>
<sequence>MQFATLGGGESRMALLSSEPKWPTVSDYFHDWALVDVETSGLRPGRDRVLSLAILTLDARGNQTGEFATLLNPGCDPGPVHIHGLTPARLAGAPTFEEIAPQVGALLSGRVLVAHNAQFDYDFLAHEFAHVRSWVPVSRRLCTLALNRLVGSATPDLKLGTLAAHYGVRQERAHDAQDDVRVLSGILRGSLGAAERLGLSLPLLDCPPRQDYQPYVPKTPCAYRNPGRFTPGGPLTQGMKVAITGDTQVSREELVARSVAAGLNMMTSVSGQTSVVVTNDPSTASGKLRRAADEGVPLLDEPMYLRLLENVQPGQAKGTARQRRKVETPGNATTAGPEPVLSFPAQRTATPTAPTAGAVQSLTGRRVLVLGGTHEAAAEARARAVALGASAAVNLSASVSDVVVLPGGESDRRMSRIATLGLRVHDADWLLAPAPAPVPTAAAASRPDTAEVLVRGAVIDLSDTGTPWTVAATWRQQTVCDVDVVAFAVDAQEQVPGDEDFVFYGTPEHPGGTVRLSTDGPTEQAVTTDLECLPLEIHKIVIAAAVDGAATFSDVGAVEITATCGIGAAPTARGTLDAATTERTMILAELYRRGQGWRLRAVGQGYDHGLAALARGYGVDVAD</sequence>
<dbReference type="Pfam" id="PF02342">
    <property type="entry name" value="TerD"/>
    <property type="match status" value="1"/>
</dbReference>
<dbReference type="Proteomes" id="UP000004184">
    <property type="component" value="Unassembled WGS sequence"/>
</dbReference>
<dbReference type="Gene3D" id="3.40.50.10190">
    <property type="entry name" value="BRCT domain"/>
    <property type="match status" value="1"/>
</dbReference>
<keyword evidence="6" id="KW-1185">Reference proteome</keyword>
<dbReference type="Gene3D" id="2.60.60.30">
    <property type="entry name" value="sav2460 like domains"/>
    <property type="match status" value="1"/>
</dbReference>
<dbReference type="InterPro" id="IPR012337">
    <property type="entry name" value="RNaseH-like_sf"/>
</dbReference>
<dbReference type="CDD" id="cd06127">
    <property type="entry name" value="DEDDh"/>
    <property type="match status" value="1"/>
</dbReference>
<dbReference type="AlphaFoldDB" id="D9WZC0"/>
<evidence type="ECO:0000313" key="5">
    <source>
        <dbReference type="EMBL" id="EFL35423.1"/>
    </source>
</evidence>
<dbReference type="SMART" id="SM00479">
    <property type="entry name" value="EXOIII"/>
    <property type="match status" value="1"/>
</dbReference>
<evidence type="ECO:0000256" key="2">
    <source>
        <dbReference type="ARBA" id="ARBA00022839"/>
    </source>
</evidence>
<evidence type="ECO:0000256" key="3">
    <source>
        <dbReference type="SAM" id="MobiDB-lite"/>
    </source>
</evidence>
<comment type="similarity">
    <text evidence="1">Belongs to the CAPAB/TerDEXZ family.</text>
</comment>
<dbReference type="InterPro" id="IPR036420">
    <property type="entry name" value="BRCT_dom_sf"/>
</dbReference>
<name>D9WZC0_STRVT</name>
<dbReference type="GO" id="GO:0003676">
    <property type="term" value="F:nucleic acid binding"/>
    <property type="evidence" value="ECO:0007669"/>
    <property type="project" value="InterPro"/>
</dbReference>
<accession>D9WZC0</accession>
<dbReference type="InterPro" id="IPR051324">
    <property type="entry name" value="Stress/Tellurium_Resist"/>
</dbReference>
<gene>
    <name evidence="5" type="ORF">SSQG_05941</name>
</gene>
<keyword evidence="2" id="KW-0378">Hydrolase</keyword>